<proteinExistence type="predicted"/>
<evidence type="ECO:0000313" key="1">
    <source>
        <dbReference type="EMBL" id="CAB4030376.1"/>
    </source>
</evidence>
<comment type="caution">
    <text evidence="1">The sequence shown here is derived from an EMBL/GenBank/DDBJ whole genome shotgun (WGS) entry which is preliminary data.</text>
</comment>
<dbReference type="Proteomes" id="UP001152795">
    <property type="component" value="Unassembled WGS sequence"/>
</dbReference>
<dbReference type="AlphaFoldDB" id="A0A7D9LH53"/>
<evidence type="ECO:0000313" key="2">
    <source>
        <dbReference type="Proteomes" id="UP001152795"/>
    </source>
</evidence>
<accession>A0A7D9LH53</accession>
<reference evidence="1" key="1">
    <citation type="submission" date="2020-04" db="EMBL/GenBank/DDBJ databases">
        <authorList>
            <person name="Alioto T."/>
            <person name="Alioto T."/>
            <person name="Gomez Garrido J."/>
        </authorList>
    </citation>
    <scope>NUCLEOTIDE SEQUENCE</scope>
    <source>
        <strain evidence="1">A484AB</strain>
    </source>
</reference>
<protein>
    <submittedName>
        <fullName evidence="1">Uncharacterized protein</fullName>
    </submittedName>
</protein>
<name>A0A7D9LH53_PARCT</name>
<gene>
    <name evidence="1" type="ORF">PACLA_8A000262</name>
</gene>
<organism evidence="1 2">
    <name type="scientific">Paramuricea clavata</name>
    <name type="common">Red gorgonian</name>
    <name type="synonym">Violescent sea-whip</name>
    <dbReference type="NCBI Taxonomy" id="317549"/>
    <lineage>
        <taxon>Eukaryota</taxon>
        <taxon>Metazoa</taxon>
        <taxon>Cnidaria</taxon>
        <taxon>Anthozoa</taxon>
        <taxon>Octocorallia</taxon>
        <taxon>Malacalcyonacea</taxon>
        <taxon>Plexauridae</taxon>
        <taxon>Paramuricea</taxon>
    </lineage>
</organism>
<keyword evidence="2" id="KW-1185">Reference proteome</keyword>
<dbReference type="EMBL" id="CACRXK020016817">
    <property type="protein sequence ID" value="CAB4030376.1"/>
    <property type="molecule type" value="Genomic_DNA"/>
</dbReference>
<sequence length="134" mass="16190">MLSKLPNYLANKWGRIVDNRIGEDVNERSDDEDEVGMPQKIEGRNYPSFKEFSRFLKKEARIVCNAVISQCFLKGESNKKEVKESNYKQSRYRNVAEYYDQLSRRLYECQEKQCRSIDHYPYFHKEYRTPELER</sequence>